<evidence type="ECO:0000259" key="5">
    <source>
        <dbReference type="Pfam" id="PF03109"/>
    </source>
</evidence>
<keyword evidence="3" id="KW-0547">Nucleotide-binding</keyword>
<dbReference type="KEGG" id="req:REQ_38220"/>
<dbReference type="CDD" id="cd13970">
    <property type="entry name" value="ABC1_ADCK3"/>
    <property type="match status" value="1"/>
</dbReference>
<dbReference type="AlphaFoldDB" id="A0A3S5YBE6"/>
<dbReference type="PANTHER" id="PTHR43851">
    <property type="match status" value="1"/>
</dbReference>
<dbReference type="PANTHER" id="PTHR43851:SF3">
    <property type="entry name" value="COENZYME Q8"/>
    <property type="match status" value="1"/>
</dbReference>
<dbReference type="InterPro" id="IPR011009">
    <property type="entry name" value="Kinase-like_dom_sf"/>
</dbReference>
<evidence type="ECO:0000256" key="2">
    <source>
        <dbReference type="ARBA" id="ARBA00022679"/>
    </source>
</evidence>
<keyword evidence="2" id="KW-0808">Transferase</keyword>
<dbReference type="Pfam" id="PF03109">
    <property type="entry name" value="ABC1"/>
    <property type="match status" value="1"/>
</dbReference>
<dbReference type="EMBL" id="FN563149">
    <property type="protein sequence ID" value="CBH49810.1"/>
    <property type="molecule type" value="Genomic_DNA"/>
</dbReference>
<sequence>MADKVPTSRLVRGSKLGQVAAGRVIRNAGTRVSMVGRSEEVRARIAENSVLAAADQLVTVLGSMKGVAMKLGQMLSILDLDLVPEAHREEFQRKLAALRDQAPTAPFETMRRVIEADYGRPASDVFAEFDPAPVAAASIGQVYRARLHDGRDVAVKVQYPGIDAAIRADMKNLTMFLKVWKSTVPTLSTPALLNELRLNFEGELDYEREARTQHAIAQLYAGHPFVAVPDSIPELSTRRVLVSEFFEGSPFTSICALPQDERNRIGEIIFRFYIGSLYRYHEFCGDPHPGNVLLGTDGRVAFVDFGLFNRMDAEHVEFEKQCLRAATEGRRDDLYALMVRRGVIAPDADVTPDECLEYVYAAAEWNLVDEEIAITPEMASTGFLLAIDPRASEFSGMKSQNLPPEHLFSRRADFLTFGVLGQLDASANWHRIGREWVYGDAPATELGVAEERWRSDR</sequence>
<reference evidence="6" key="1">
    <citation type="journal article" date="2010" name="PLoS Genet.">
        <title>The genome of a pathogenic rhodococcus: cooptive virulence underpinned by key gene acquisitions.</title>
        <authorList>
            <person name="Letek M."/>
            <person name="Gonzalez P."/>
            <person name="Macarthur I."/>
            <person name="Rodriguez H."/>
            <person name="Freeman T.C."/>
            <person name="Valero-Rello A."/>
            <person name="Blanco M."/>
            <person name="Buckley T."/>
            <person name="Cherevach I."/>
            <person name="Fahey R."/>
            <person name="Hapeshi A."/>
            <person name="Holdstock J."/>
            <person name="Leadon D."/>
            <person name="Navas J."/>
            <person name="Ocampo A."/>
            <person name="Quail M.A."/>
            <person name="Sanders M."/>
            <person name="Scortti M.M."/>
            <person name="Prescott J.F."/>
            <person name="Fogarty U."/>
            <person name="Meijer W.G."/>
            <person name="Parkhill J."/>
            <person name="Bentley S.D."/>
            <person name="Vazquez-Boland J.A."/>
        </authorList>
    </citation>
    <scope>NUCLEOTIDE SEQUENCE [LARGE SCALE GENOMIC DNA]</scope>
    <source>
        <strain evidence="6 7">103S</strain>
    </source>
</reference>
<name>A0A3S5YBE6_RHOH1</name>
<evidence type="ECO:0000313" key="7">
    <source>
        <dbReference type="Proteomes" id="UP000006892"/>
    </source>
</evidence>
<comment type="similarity">
    <text evidence="1">Belongs to the protein kinase superfamily. ADCK protein kinase family.</text>
</comment>
<feature type="domain" description="ABC1 atypical kinase-like" evidence="5">
    <location>
        <begin position="98"/>
        <end position="329"/>
    </location>
</feature>
<protein>
    <recommendedName>
        <fullName evidence="5">ABC1 atypical kinase-like domain-containing protein</fullName>
    </recommendedName>
</protein>
<evidence type="ECO:0000256" key="3">
    <source>
        <dbReference type="ARBA" id="ARBA00022741"/>
    </source>
</evidence>
<dbReference type="SUPFAM" id="SSF56112">
    <property type="entry name" value="Protein kinase-like (PK-like)"/>
    <property type="match status" value="1"/>
</dbReference>
<dbReference type="GO" id="GO:0016740">
    <property type="term" value="F:transferase activity"/>
    <property type="evidence" value="ECO:0007669"/>
    <property type="project" value="UniProtKB-KW"/>
</dbReference>
<accession>A0A3S5YBE6</accession>
<dbReference type="InterPro" id="IPR004147">
    <property type="entry name" value="ABC1_dom"/>
</dbReference>
<dbReference type="InterPro" id="IPR051409">
    <property type="entry name" value="Atypical_kinase_ADCK"/>
</dbReference>
<keyword evidence="4" id="KW-0067">ATP-binding</keyword>
<proteinExistence type="inferred from homology"/>
<dbReference type="InterPro" id="IPR034646">
    <property type="entry name" value="ADCK3_dom"/>
</dbReference>
<evidence type="ECO:0000256" key="4">
    <source>
        <dbReference type="ARBA" id="ARBA00022840"/>
    </source>
</evidence>
<evidence type="ECO:0000313" key="6">
    <source>
        <dbReference type="EMBL" id="CBH49810.1"/>
    </source>
</evidence>
<dbReference type="GO" id="GO:0005524">
    <property type="term" value="F:ATP binding"/>
    <property type="evidence" value="ECO:0007669"/>
    <property type="project" value="UniProtKB-KW"/>
</dbReference>
<dbReference type="RefSeq" id="WP_005518010.1">
    <property type="nucleotide sequence ID" value="NC_014659.1"/>
</dbReference>
<gene>
    <name evidence="6" type="ordered locus">REQ_38220</name>
</gene>
<organism evidence="6">
    <name type="scientific">Rhodococcus hoagii (strain 103S)</name>
    <name type="common">Rhodococcus equi</name>
    <dbReference type="NCBI Taxonomy" id="685727"/>
    <lineage>
        <taxon>Bacteria</taxon>
        <taxon>Bacillati</taxon>
        <taxon>Actinomycetota</taxon>
        <taxon>Actinomycetes</taxon>
        <taxon>Mycobacteriales</taxon>
        <taxon>Nocardiaceae</taxon>
        <taxon>Prescottella</taxon>
    </lineage>
</organism>
<evidence type="ECO:0000256" key="1">
    <source>
        <dbReference type="ARBA" id="ARBA00009670"/>
    </source>
</evidence>
<dbReference type="Proteomes" id="UP001154400">
    <property type="component" value="Chromosome"/>
</dbReference>